<dbReference type="InterPro" id="IPR019076">
    <property type="entry name" value="Spore_lipoprot_YhcN/YlaJ-like"/>
</dbReference>
<feature type="region of interest" description="Disordered" evidence="1">
    <location>
        <begin position="172"/>
        <end position="205"/>
    </location>
</feature>
<comment type="caution">
    <text evidence="2">The sequence shown here is derived from an EMBL/GenBank/DDBJ whole genome shotgun (WGS) entry which is preliminary data.</text>
</comment>
<keyword evidence="3" id="KW-1185">Reference proteome</keyword>
<evidence type="ECO:0000256" key="1">
    <source>
        <dbReference type="SAM" id="MobiDB-lite"/>
    </source>
</evidence>
<reference evidence="2 3" key="1">
    <citation type="submission" date="2015-11" db="EMBL/GenBank/DDBJ databases">
        <title>Bacillus caseinolyticus sp nov.</title>
        <authorList>
            <person name="Dastager S.G."/>
            <person name="Mawlankar R."/>
        </authorList>
    </citation>
    <scope>NUCLEOTIDE SEQUENCE [LARGE SCALE GENOMIC DNA]</scope>
    <source>
        <strain evidence="2 3">SGD-V-76</strain>
    </source>
</reference>
<feature type="compositionally biased region" description="Basic and acidic residues" evidence="1">
    <location>
        <begin position="189"/>
        <end position="205"/>
    </location>
</feature>
<dbReference type="Pfam" id="PF09580">
    <property type="entry name" value="Spore_YhcN_YlaJ"/>
    <property type="match status" value="1"/>
</dbReference>
<dbReference type="AlphaFoldDB" id="A0A0V8JKM3"/>
<sequence length="205" mass="22907">MLTMVALSGCQAGGETDNEALSPNNPNAINVADHDHNDLYNKEKDNDTDYGYVRYQKSPVANDTEKAQNIATLDREEAADSISKLSSAIPNVNDVATLVTDEDVLIAYKTDTKDRNATADQVKRTAMSIMPRYYHVYVSDNPQHIQDIERFSEANTKAESVEESIHLTIKEMLKSPQGRKMNDGENANGEEKNELNEHVTDEKMK</sequence>
<gene>
    <name evidence="2" type="ORF">AS180_12315</name>
</gene>
<organism evidence="2 3">
    <name type="scientific">Priestia veravalensis</name>
    <dbReference type="NCBI Taxonomy" id="1414648"/>
    <lineage>
        <taxon>Bacteria</taxon>
        <taxon>Bacillati</taxon>
        <taxon>Bacillota</taxon>
        <taxon>Bacilli</taxon>
        <taxon>Bacillales</taxon>
        <taxon>Bacillaceae</taxon>
        <taxon>Priestia</taxon>
    </lineage>
</organism>
<evidence type="ECO:0000313" key="3">
    <source>
        <dbReference type="Proteomes" id="UP000053681"/>
    </source>
</evidence>
<proteinExistence type="predicted"/>
<dbReference type="EMBL" id="LNQP01000040">
    <property type="protein sequence ID" value="KSU87621.1"/>
    <property type="molecule type" value="Genomic_DNA"/>
</dbReference>
<evidence type="ECO:0000313" key="2">
    <source>
        <dbReference type="EMBL" id="KSU87621.1"/>
    </source>
</evidence>
<dbReference type="Proteomes" id="UP000053681">
    <property type="component" value="Unassembled WGS sequence"/>
</dbReference>
<protein>
    <submittedName>
        <fullName evidence="2">Sporulation protein</fullName>
    </submittedName>
</protein>
<accession>A0A0V8JKM3</accession>
<name>A0A0V8JKM3_9BACI</name>